<accession>A0AAW6LV80</accession>
<sequence>MTTPGAQVQVAEQSPAAMRGALLAAQHAAPKRARTSIRSTETEKRCSSVTKQPEGLITEMVAKASVTEQWLAAAPHLPSLTDPAAVVAERLLLLLHYGMDWTASNWVAVRRADYWDHLLPAHVRLGTYSSGTNLHHWWSTVSGKLGSTPRTDGERLEVAQLLTSEPKDVIQTLRDQTMALTLRTRIVADAVRAHKGAGL</sequence>
<comment type="caution">
    <text evidence="1">The sequence shown here is derived from an EMBL/GenBank/DDBJ whole genome shotgun (WGS) entry which is preliminary data.</text>
</comment>
<protein>
    <recommendedName>
        <fullName evidence="3">HNH endonuclease</fullName>
    </recommendedName>
</protein>
<dbReference type="AlphaFoldDB" id="A0AAW6LV80"/>
<dbReference type="RefSeq" id="WP_275232736.1">
    <property type="nucleotide sequence ID" value="NZ_JARDXE010000023.1"/>
</dbReference>
<organism evidence="1 2">
    <name type="scientific">Rhodococcus qingshengii</name>
    <dbReference type="NCBI Taxonomy" id="334542"/>
    <lineage>
        <taxon>Bacteria</taxon>
        <taxon>Bacillati</taxon>
        <taxon>Actinomycetota</taxon>
        <taxon>Actinomycetes</taxon>
        <taxon>Mycobacteriales</taxon>
        <taxon>Nocardiaceae</taxon>
        <taxon>Rhodococcus</taxon>
        <taxon>Rhodococcus erythropolis group</taxon>
    </lineage>
</organism>
<reference evidence="1" key="1">
    <citation type="submission" date="2023-02" db="EMBL/GenBank/DDBJ databases">
        <title>A novel hydrolase synthesized by Rhodococcus erythropolis HQ is responsible for the detoxification of Zearalenone.</title>
        <authorList>
            <person name="Hu J."/>
            <person name="Xu J."/>
        </authorList>
    </citation>
    <scope>NUCLEOTIDE SEQUENCE</scope>
    <source>
        <strain evidence="1">HQ</strain>
    </source>
</reference>
<evidence type="ECO:0000313" key="1">
    <source>
        <dbReference type="EMBL" id="MDE8649027.1"/>
    </source>
</evidence>
<evidence type="ECO:0000313" key="2">
    <source>
        <dbReference type="Proteomes" id="UP001217325"/>
    </source>
</evidence>
<dbReference type="Proteomes" id="UP001217325">
    <property type="component" value="Unassembled WGS sequence"/>
</dbReference>
<evidence type="ECO:0008006" key="3">
    <source>
        <dbReference type="Google" id="ProtNLM"/>
    </source>
</evidence>
<dbReference type="EMBL" id="JARDXE010000023">
    <property type="protein sequence ID" value="MDE8649027.1"/>
    <property type="molecule type" value="Genomic_DNA"/>
</dbReference>
<gene>
    <name evidence="1" type="ORF">PXH69_29050</name>
</gene>
<proteinExistence type="predicted"/>
<name>A0AAW6LV80_RHOSG</name>